<dbReference type="Proteomes" id="UP000539710">
    <property type="component" value="Unassembled WGS sequence"/>
</dbReference>
<accession>A0A7D7LLL9</accession>
<evidence type="ECO:0000313" key="4">
    <source>
        <dbReference type="EMBL" id="QMS97724.1"/>
    </source>
</evidence>
<dbReference type="RefSeq" id="WP_181887039.1">
    <property type="nucleotide sequence ID" value="NZ_CP059472.1"/>
</dbReference>
<reference evidence="4 5" key="1">
    <citation type="submission" date="2020-07" db="EMBL/GenBank/DDBJ databases">
        <title>Chryseobacterium sp.cx-624.</title>
        <authorList>
            <person name="Yang C."/>
        </authorList>
    </citation>
    <scope>NUCLEOTIDE SEQUENCE [LARGE SCALE GENOMIC DNA]</scope>
    <source>
        <strain evidence="5">cx-624</strain>
        <strain evidence="4">Cx-624</strain>
    </source>
</reference>
<proteinExistence type="predicted"/>
<evidence type="ECO:0000313" key="5">
    <source>
        <dbReference type="Proteomes" id="UP000515349"/>
    </source>
</evidence>
<keyword evidence="6" id="KW-1185">Reference proteome</keyword>
<dbReference type="EMBL" id="CP059472">
    <property type="protein sequence ID" value="QMS97724.1"/>
    <property type="molecule type" value="Genomic_DNA"/>
</dbReference>
<protein>
    <recommendedName>
        <fullName evidence="7">CCDC81-like prokaryotic HU domain-containing protein</fullName>
    </recommendedName>
</protein>
<feature type="compositionally biased region" description="Basic residues" evidence="1">
    <location>
        <begin position="237"/>
        <end position="258"/>
    </location>
</feature>
<sequence>MNISALILEYLKVRHKATLTGFGDFLLENAAAVLNPEHKTLLPPAQKITYKPDYEAQGPDFEYFVAEQKGLTAAKAAEEIKSQITFWKNKINEGENFTVGGLGIFKISADSVHFEGNRVEGDHSDFYGLEEINLVELGKSRGKSVTTSERKEYSLVKSWVWLLLLALPIGALAYFGVTQPEMLFGRKSFTPASLETMKDTVKIVAARKDTVNSMKVDSAIADSNNTTAAVPVAPKTWKSKKNTTKKWRKPKKQGNHSR</sequence>
<evidence type="ECO:0000256" key="2">
    <source>
        <dbReference type="SAM" id="Phobius"/>
    </source>
</evidence>
<keyword evidence="2" id="KW-0812">Transmembrane</keyword>
<evidence type="ECO:0008006" key="7">
    <source>
        <dbReference type="Google" id="ProtNLM"/>
    </source>
</evidence>
<gene>
    <name evidence="4" type="ORF">H1R16_08325</name>
    <name evidence="3" type="ORF">H2507_07115</name>
</gene>
<name>A0A7D7LLL9_9FLAO</name>
<organism evidence="4 5">
    <name type="scientific">Marnyiella aurantia</name>
    <dbReference type="NCBI Taxonomy" id="2758037"/>
    <lineage>
        <taxon>Bacteria</taxon>
        <taxon>Pseudomonadati</taxon>
        <taxon>Bacteroidota</taxon>
        <taxon>Flavobacteriia</taxon>
        <taxon>Flavobacteriales</taxon>
        <taxon>Weeksellaceae</taxon>
        <taxon>Marnyiella</taxon>
    </lineage>
</organism>
<keyword evidence="2" id="KW-1133">Transmembrane helix</keyword>
<feature type="region of interest" description="Disordered" evidence="1">
    <location>
        <begin position="225"/>
        <end position="258"/>
    </location>
</feature>
<dbReference type="Proteomes" id="UP000515349">
    <property type="component" value="Chromosome"/>
</dbReference>
<evidence type="ECO:0000313" key="6">
    <source>
        <dbReference type="Proteomes" id="UP000539710"/>
    </source>
</evidence>
<dbReference type="AlphaFoldDB" id="A0A7D7LLL9"/>
<evidence type="ECO:0000256" key="1">
    <source>
        <dbReference type="SAM" id="MobiDB-lite"/>
    </source>
</evidence>
<dbReference type="KEGG" id="cbau:H1R16_08325"/>
<reference evidence="3" key="3">
    <citation type="submission" date="2020-07" db="EMBL/GenBank/DDBJ databases">
        <authorList>
            <person name="Yang C."/>
        </authorList>
    </citation>
    <scope>NUCLEOTIDE SEQUENCE</scope>
    <source>
        <strain evidence="3">Cx-624</strain>
    </source>
</reference>
<evidence type="ECO:0000313" key="3">
    <source>
        <dbReference type="EMBL" id="MBA5246934.1"/>
    </source>
</evidence>
<reference evidence="6" key="2">
    <citation type="submission" date="2020-07" db="EMBL/GenBank/DDBJ databases">
        <title>Flavobacterium sp. xlx-214.</title>
        <authorList>
            <person name="Yang C."/>
        </authorList>
    </citation>
    <scope>NUCLEOTIDE SEQUENCE [LARGE SCALE GENOMIC DNA]</scope>
    <source>
        <strain evidence="6">CX-624</strain>
    </source>
</reference>
<feature type="transmembrane region" description="Helical" evidence="2">
    <location>
        <begin position="159"/>
        <end position="177"/>
    </location>
</feature>
<keyword evidence="2" id="KW-0472">Membrane</keyword>
<dbReference type="EMBL" id="JACEUX010000002">
    <property type="protein sequence ID" value="MBA5246934.1"/>
    <property type="molecule type" value="Genomic_DNA"/>
</dbReference>